<dbReference type="EMBL" id="AFCT01002284">
    <property type="protein sequence ID" value="EHC77659.1"/>
    <property type="molecule type" value="Genomic_DNA"/>
</dbReference>
<proteinExistence type="predicted"/>
<protein>
    <submittedName>
        <fullName evidence="1">Uncharacterized protein</fullName>
    </submittedName>
</protein>
<sequence>MLSGSFSTDAQKSHKKYGYKTHKKYIADLANKPVFVI</sequence>
<reference evidence="1 2" key="1">
    <citation type="journal article" date="2011" name="BMC Genomics">
        <title>Genome sequencing reveals diversification of virulence factor content and possible host adaptation in distinct subpopulations of Salmonella enterica.</title>
        <authorList>
            <person name="den Bakker H.C."/>
            <person name="Moreno Switt A.I."/>
            <person name="Govoni G."/>
            <person name="Cummings C.A."/>
            <person name="Ranieri M.L."/>
            <person name="Degoricija L."/>
            <person name="Hoelzer K."/>
            <person name="Rodriguez-Rivera L.D."/>
            <person name="Brown S."/>
            <person name="Bolchacova E."/>
            <person name="Furtado M.R."/>
            <person name="Wiedmann M."/>
        </authorList>
    </citation>
    <scope>NUCLEOTIDE SEQUENCE [LARGE SCALE GENOMIC DNA]</scope>
    <source>
        <strain evidence="1 2">A4-653</strain>
    </source>
</reference>
<comment type="caution">
    <text evidence="1">The sequence shown here is derived from an EMBL/GenBank/DDBJ whole genome shotgun (WGS) entry which is preliminary data.</text>
</comment>
<dbReference type="AlphaFoldDB" id="G5QSX0"/>
<accession>G5QSX0</accession>
<evidence type="ECO:0000313" key="2">
    <source>
        <dbReference type="Proteomes" id="UP000004903"/>
    </source>
</evidence>
<gene>
    <name evidence="1" type="ORF">LTSERUB_6341</name>
</gene>
<evidence type="ECO:0000313" key="1">
    <source>
        <dbReference type="EMBL" id="EHC77659.1"/>
    </source>
</evidence>
<name>G5QSX0_SALRU</name>
<dbReference type="Proteomes" id="UP000004903">
    <property type="component" value="Unassembled WGS sequence"/>
</dbReference>
<dbReference type="PATRIC" id="fig|913081.3.peg.4911"/>
<organism evidence="1 2">
    <name type="scientific">Salmonella enterica subsp. enterica serovar Rubislaw str. A4-653</name>
    <dbReference type="NCBI Taxonomy" id="913081"/>
    <lineage>
        <taxon>Bacteria</taxon>
        <taxon>Pseudomonadati</taxon>
        <taxon>Pseudomonadota</taxon>
        <taxon>Gammaproteobacteria</taxon>
        <taxon>Enterobacterales</taxon>
        <taxon>Enterobacteriaceae</taxon>
        <taxon>Salmonella</taxon>
    </lineage>
</organism>